<evidence type="ECO:0000256" key="7">
    <source>
        <dbReference type="ARBA" id="ARBA00023136"/>
    </source>
</evidence>
<evidence type="ECO:0000256" key="1">
    <source>
        <dbReference type="ARBA" id="ARBA00004653"/>
    </source>
</evidence>
<dbReference type="GO" id="GO:0006506">
    <property type="term" value="P:GPI anchor biosynthetic process"/>
    <property type="evidence" value="ECO:0007669"/>
    <property type="project" value="UniProtKB-KW"/>
</dbReference>
<dbReference type="InterPro" id="IPR019402">
    <property type="entry name" value="CWH43_N"/>
</dbReference>
<keyword evidence="5 8" id="KW-1133">Transmembrane helix</keyword>
<proteinExistence type="inferred from homology"/>
<dbReference type="PANTHER" id="PTHR12892:SF11">
    <property type="entry name" value="POST-GPI ATTACHMENT TO PROTEINS FACTOR 2"/>
    <property type="match status" value="1"/>
</dbReference>
<feature type="transmembrane region" description="Helical" evidence="8">
    <location>
        <begin position="190"/>
        <end position="212"/>
    </location>
</feature>
<protein>
    <recommendedName>
        <fullName evidence="9">CWH43-like N-terminal domain-containing protein</fullName>
    </recommendedName>
</protein>
<dbReference type="InterPro" id="IPR039545">
    <property type="entry name" value="PGAP2"/>
</dbReference>
<keyword evidence="4 8" id="KW-0812">Transmembrane</keyword>
<comment type="similarity">
    <text evidence="2">Belongs to the PGAP2 family.</text>
</comment>
<keyword evidence="3" id="KW-0337">GPI-anchor biosynthesis</keyword>
<evidence type="ECO:0000256" key="8">
    <source>
        <dbReference type="SAM" id="Phobius"/>
    </source>
</evidence>
<gene>
    <name evidence="10" type="ORF">TGEB3V08_LOCUS5058</name>
</gene>
<evidence type="ECO:0000256" key="5">
    <source>
        <dbReference type="ARBA" id="ARBA00022989"/>
    </source>
</evidence>
<evidence type="ECO:0000256" key="4">
    <source>
        <dbReference type="ARBA" id="ARBA00022692"/>
    </source>
</evidence>
<dbReference type="GO" id="GO:0005789">
    <property type="term" value="C:endoplasmic reticulum membrane"/>
    <property type="evidence" value="ECO:0007669"/>
    <property type="project" value="TreeGrafter"/>
</dbReference>
<dbReference type="Pfam" id="PF10277">
    <property type="entry name" value="Frag1"/>
    <property type="match status" value="1"/>
</dbReference>
<name>A0A7R9PLL3_TIMGE</name>
<keyword evidence="6" id="KW-0333">Golgi apparatus</keyword>
<feature type="transmembrane region" description="Helical" evidence="8">
    <location>
        <begin position="30"/>
        <end position="51"/>
    </location>
</feature>
<dbReference type="GO" id="GO:0000139">
    <property type="term" value="C:Golgi membrane"/>
    <property type="evidence" value="ECO:0007669"/>
    <property type="project" value="UniProtKB-SubCell"/>
</dbReference>
<evidence type="ECO:0000256" key="2">
    <source>
        <dbReference type="ARBA" id="ARBA00007414"/>
    </source>
</evidence>
<reference evidence="10" key="1">
    <citation type="submission" date="2020-11" db="EMBL/GenBank/DDBJ databases">
        <authorList>
            <person name="Tran Van P."/>
        </authorList>
    </citation>
    <scope>NUCLEOTIDE SEQUENCE</scope>
</reference>
<accession>A0A7R9PLL3</accession>
<feature type="transmembrane region" description="Helical" evidence="8">
    <location>
        <begin position="152"/>
        <end position="170"/>
    </location>
</feature>
<evidence type="ECO:0000256" key="3">
    <source>
        <dbReference type="ARBA" id="ARBA00022502"/>
    </source>
</evidence>
<dbReference type="EMBL" id="OE840820">
    <property type="protein sequence ID" value="CAD7592767.1"/>
    <property type="molecule type" value="Genomic_DNA"/>
</dbReference>
<evidence type="ECO:0000256" key="6">
    <source>
        <dbReference type="ARBA" id="ARBA00023034"/>
    </source>
</evidence>
<evidence type="ECO:0000313" key="10">
    <source>
        <dbReference type="EMBL" id="CAD7592767.1"/>
    </source>
</evidence>
<comment type="subcellular location">
    <subcellularLocation>
        <location evidence="1">Golgi apparatus membrane</location>
        <topology evidence="1">Multi-pass membrane protein</topology>
    </subcellularLocation>
</comment>
<sequence>MSTSVMIGTDYLPLHHKSKGHALRLPFSKLAWITVSLPLLGFIFCVIWSILFNYERSTYTHCEVANYLPSISAAIGSYSPQNQVWKTAIFIHAGPRFLIARMYYKYYQSVLYHWIHFLAAIACWLNVVENLALVGLTFISSSENYSVHEKCFMMFMVTSELYMMLTCYLLRSMRCQPPDNVETRSLRIKYQLLVVNVISFALAAYCFLRHNWYCEPGVYSLFALCEYLVVLTNMGFHMTASWDFHGRELLVWLPGPQEKAPRFDPRRVPPLASDETLSFPCLPPVDPSPLGVMARHSVESIMRQIPTGPAECRCPLWPCGTSRDMLPTYQQYVYMMVDHRAHRCEGLIALGRVTNLPAVCVYDGGSQGTQV</sequence>
<feature type="domain" description="CWH43-like N-terminal" evidence="9">
    <location>
        <begin position="27"/>
        <end position="245"/>
    </location>
</feature>
<organism evidence="10">
    <name type="scientific">Timema genevievae</name>
    <name type="common">Walking stick</name>
    <dbReference type="NCBI Taxonomy" id="629358"/>
    <lineage>
        <taxon>Eukaryota</taxon>
        <taxon>Metazoa</taxon>
        <taxon>Ecdysozoa</taxon>
        <taxon>Arthropoda</taxon>
        <taxon>Hexapoda</taxon>
        <taxon>Insecta</taxon>
        <taxon>Pterygota</taxon>
        <taxon>Neoptera</taxon>
        <taxon>Polyneoptera</taxon>
        <taxon>Phasmatodea</taxon>
        <taxon>Timematodea</taxon>
        <taxon>Timematoidea</taxon>
        <taxon>Timematidae</taxon>
        <taxon>Timema</taxon>
    </lineage>
</organism>
<dbReference type="PANTHER" id="PTHR12892">
    <property type="entry name" value="FGF RECEPTOR ACTIVATING PROTEIN 1"/>
    <property type="match status" value="1"/>
</dbReference>
<evidence type="ECO:0000259" key="9">
    <source>
        <dbReference type="Pfam" id="PF10277"/>
    </source>
</evidence>
<keyword evidence="7 8" id="KW-0472">Membrane</keyword>
<dbReference type="AlphaFoldDB" id="A0A7R9PLL3"/>
<feature type="transmembrane region" description="Helical" evidence="8">
    <location>
        <begin position="111"/>
        <end position="140"/>
    </location>
</feature>